<evidence type="ECO:0000259" key="3">
    <source>
        <dbReference type="PROSITE" id="PS51186"/>
    </source>
</evidence>
<evidence type="ECO:0000256" key="1">
    <source>
        <dbReference type="ARBA" id="ARBA00022679"/>
    </source>
</evidence>
<comment type="caution">
    <text evidence="4">The sequence shown here is derived from an EMBL/GenBank/DDBJ whole genome shotgun (WGS) entry which is preliminary data.</text>
</comment>
<dbReference type="Pfam" id="PF00583">
    <property type="entry name" value="Acetyltransf_1"/>
    <property type="match status" value="1"/>
</dbReference>
<feature type="domain" description="N-acetyltransferase" evidence="3">
    <location>
        <begin position="1"/>
        <end position="143"/>
    </location>
</feature>
<evidence type="ECO:0000256" key="2">
    <source>
        <dbReference type="ARBA" id="ARBA00023315"/>
    </source>
</evidence>
<protein>
    <submittedName>
        <fullName evidence="4">GNAT family acetyltransferase</fullName>
    </submittedName>
</protein>
<organism evidence="4 5">
    <name type="scientific">Bifidobacterium samirii</name>
    <dbReference type="NCBI Taxonomy" id="2306974"/>
    <lineage>
        <taxon>Bacteria</taxon>
        <taxon>Bacillati</taxon>
        <taxon>Actinomycetota</taxon>
        <taxon>Actinomycetes</taxon>
        <taxon>Bifidobacteriales</taxon>
        <taxon>Bifidobacteriaceae</taxon>
        <taxon>Bifidobacterium</taxon>
    </lineage>
</organism>
<dbReference type="Proteomes" id="UP000287470">
    <property type="component" value="Unassembled WGS sequence"/>
</dbReference>
<evidence type="ECO:0000313" key="4">
    <source>
        <dbReference type="EMBL" id="RSX57002.1"/>
    </source>
</evidence>
<dbReference type="PANTHER" id="PTHR43877">
    <property type="entry name" value="AMINOALKYLPHOSPHONATE N-ACETYLTRANSFERASE-RELATED-RELATED"/>
    <property type="match status" value="1"/>
</dbReference>
<evidence type="ECO:0000313" key="5">
    <source>
        <dbReference type="Proteomes" id="UP000287470"/>
    </source>
</evidence>
<dbReference type="EMBL" id="QXGK01000007">
    <property type="protein sequence ID" value="RSX57002.1"/>
    <property type="molecule type" value="Genomic_DNA"/>
</dbReference>
<dbReference type="InterPro" id="IPR000182">
    <property type="entry name" value="GNAT_dom"/>
</dbReference>
<keyword evidence="2" id="KW-0012">Acyltransferase</keyword>
<keyword evidence="1 4" id="KW-0808">Transferase</keyword>
<proteinExistence type="predicted"/>
<sequence length="147" mass="16328">MRISATHSLTEAARGIRTAVFVVEKDYRPEFDGWDDDPRTTHLLAFDGERPVGTCRLYPDPDHPDQPGRYVIARLAVLPDAQGRGFGSALLGRAEAIVAGEGGRIAAVHVEDKNFAFYERYGYATTDEMYDGGTHGWMTKPLDRRAD</sequence>
<dbReference type="InterPro" id="IPR016181">
    <property type="entry name" value="Acyl_CoA_acyltransferase"/>
</dbReference>
<dbReference type="CDD" id="cd04301">
    <property type="entry name" value="NAT_SF"/>
    <property type="match status" value="1"/>
</dbReference>
<reference evidence="4 5" key="1">
    <citation type="submission" date="2018-09" db="EMBL/GenBank/DDBJ databases">
        <title>Characterization of the phylogenetic diversity of five novel species belonging to the genus Bifidobacterium.</title>
        <authorList>
            <person name="Lugli G.A."/>
            <person name="Duranti S."/>
            <person name="Milani C."/>
        </authorList>
    </citation>
    <scope>NUCLEOTIDE SEQUENCE [LARGE SCALE GENOMIC DNA]</scope>
    <source>
        <strain evidence="4 5">2033B</strain>
    </source>
</reference>
<dbReference type="GO" id="GO:0016747">
    <property type="term" value="F:acyltransferase activity, transferring groups other than amino-acyl groups"/>
    <property type="evidence" value="ECO:0007669"/>
    <property type="project" value="InterPro"/>
</dbReference>
<dbReference type="PANTHER" id="PTHR43877:SF2">
    <property type="entry name" value="AMINOALKYLPHOSPHONATE N-ACETYLTRANSFERASE-RELATED"/>
    <property type="match status" value="1"/>
</dbReference>
<dbReference type="PROSITE" id="PS51186">
    <property type="entry name" value="GNAT"/>
    <property type="match status" value="1"/>
</dbReference>
<keyword evidence="5" id="KW-1185">Reference proteome</keyword>
<dbReference type="InterPro" id="IPR050832">
    <property type="entry name" value="Bact_Acetyltransf"/>
</dbReference>
<dbReference type="SUPFAM" id="SSF55729">
    <property type="entry name" value="Acyl-CoA N-acyltransferases (Nat)"/>
    <property type="match status" value="1"/>
</dbReference>
<name>A0A430FUU5_9BIFI</name>
<gene>
    <name evidence="4" type="ORF">D2E24_0947</name>
</gene>
<dbReference type="AlphaFoldDB" id="A0A430FUU5"/>
<dbReference type="Gene3D" id="3.40.630.30">
    <property type="match status" value="1"/>
</dbReference>
<accession>A0A430FUU5</accession>